<feature type="region of interest" description="Disordered" evidence="1">
    <location>
        <begin position="58"/>
        <end position="83"/>
    </location>
</feature>
<evidence type="ECO:0000313" key="2">
    <source>
        <dbReference type="EMBL" id="GAH45300.1"/>
    </source>
</evidence>
<organism evidence="2">
    <name type="scientific">marine sediment metagenome</name>
    <dbReference type="NCBI Taxonomy" id="412755"/>
    <lineage>
        <taxon>unclassified sequences</taxon>
        <taxon>metagenomes</taxon>
        <taxon>ecological metagenomes</taxon>
    </lineage>
</organism>
<protein>
    <submittedName>
        <fullName evidence="2">Uncharacterized protein</fullName>
    </submittedName>
</protein>
<evidence type="ECO:0000256" key="1">
    <source>
        <dbReference type="SAM" id="MobiDB-lite"/>
    </source>
</evidence>
<proteinExistence type="predicted"/>
<sequence>MVTMRTQDEIVARIRDRKEHDFLGFEVSEYLDYLDFAHVKEFLKPDATPEQWEEVYSKAKTPHRSISTGSPCKDSWNSPFRSE</sequence>
<comment type="caution">
    <text evidence="2">The sequence shown here is derived from an EMBL/GenBank/DDBJ whole genome shotgun (WGS) entry which is preliminary data.</text>
</comment>
<name>X1GKC2_9ZZZZ</name>
<gene>
    <name evidence="2" type="ORF">S03H2_19405</name>
</gene>
<accession>X1GKC2</accession>
<dbReference type="EMBL" id="BARU01010134">
    <property type="protein sequence ID" value="GAH45300.1"/>
    <property type="molecule type" value="Genomic_DNA"/>
</dbReference>
<reference evidence="2" key="1">
    <citation type="journal article" date="2014" name="Front. Microbiol.">
        <title>High frequency of phylogenetically diverse reductive dehalogenase-homologous genes in deep subseafloor sedimentary metagenomes.</title>
        <authorList>
            <person name="Kawai M."/>
            <person name="Futagami T."/>
            <person name="Toyoda A."/>
            <person name="Takaki Y."/>
            <person name="Nishi S."/>
            <person name="Hori S."/>
            <person name="Arai W."/>
            <person name="Tsubouchi T."/>
            <person name="Morono Y."/>
            <person name="Uchiyama I."/>
            <person name="Ito T."/>
            <person name="Fujiyama A."/>
            <person name="Inagaki F."/>
            <person name="Takami H."/>
        </authorList>
    </citation>
    <scope>NUCLEOTIDE SEQUENCE</scope>
    <source>
        <strain evidence="2">Expedition CK06-06</strain>
    </source>
</reference>
<dbReference type="AlphaFoldDB" id="X1GKC2"/>
<feature type="compositionally biased region" description="Polar residues" evidence="1">
    <location>
        <begin position="64"/>
        <end position="83"/>
    </location>
</feature>